<evidence type="ECO:0000313" key="2">
    <source>
        <dbReference type="EMBL" id="OCS92496.1"/>
    </source>
</evidence>
<dbReference type="Pfam" id="PF12695">
    <property type="entry name" value="Abhydrolase_5"/>
    <property type="match status" value="1"/>
</dbReference>
<gene>
    <name evidence="2" type="ORF">A6K76_06315</name>
</gene>
<proteinExistence type="predicted"/>
<dbReference type="GO" id="GO:0016787">
    <property type="term" value="F:hydrolase activity"/>
    <property type="evidence" value="ECO:0007669"/>
    <property type="project" value="InterPro"/>
</dbReference>
<dbReference type="SUPFAM" id="SSF53474">
    <property type="entry name" value="alpha/beta-Hydrolases"/>
    <property type="match status" value="1"/>
</dbReference>
<dbReference type="Proteomes" id="UP000093482">
    <property type="component" value="Unassembled WGS sequence"/>
</dbReference>
<sequence>MKKLFMRGLLVMAVVSVIAAIAFYSWAMATYGPSEELQQLVQLDEVAVVDDALVFEPGEAARNGIGVVLYPGAKVEGAAYSYYAQQLMNEGVTVIIPAMRLNFALFSPNVAADYVEQFAHIDRWVVGGHSLGGVAAAMYAAEHEVDGLLLLASYPSDGTNLREATFPVLSLSAEYDGLTTRADIDASKERLPKHAMFVEIAGGNHAQFGMYGAQKGDGAATISAVEQQEAIVTCTLEWLAQ</sequence>
<comment type="caution">
    <text evidence="2">The sequence shown here is derived from an EMBL/GenBank/DDBJ whole genome shotgun (WGS) entry which is preliminary data.</text>
</comment>
<organism evidence="2 3">
    <name type="scientific">Caryophanon latum</name>
    <dbReference type="NCBI Taxonomy" id="33977"/>
    <lineage>
        <taxon>Bacteria</taxon>
        <taxon>Bacillati</taxon>
        <taxon>Bacillota</taxon>
        <taxon>Bacilli</taxon>
        <taxon>Bacillales</taxon>
        <taxon>Caryophanaceae</taxon>
        <taxon>Caryophanon</taxon>
    </lineage>
</organism>
<evidence type="ECO:0000313" key="3">
    <source>
        <dbReference type="Proteomes" id="UP000093482"/>
    </source>
</evidence>
<dbReference type="RefSeq" id="WP_066462299.1">
    <property type="nucleotide sequence ID" value="NZ_MATO01000015.1"/>
</dbReference>
<keyword evidence="3" id="KW-1185">Reference proteome</keyword>
<dbReference type="Gene3D" id="3.40.50.1820">
    <property type="entry name" value="alpha/beta hydrolase"/>
    <property type="match status" value="1"/>
</dbReference>
<dbReference type="InterPro" id="IPR029058">
    <property type="entry name" value="AB_hydrolase_fold"/>
</dbReference>
<protein>
    <recommendedName>
        <fullName evidence="1">Alpha/beta hydrolase fold-5 domain-containing protein</fullName>
    </recommendedName>
</protein>
<feature type="domain" description="Alpha/beta hydrolase fold-5" evidence="1">
    <location>
        <begin position="66"/>
        <end position="229"/>
    </location>
</feature>
<accession>A0A1C0YZH6</accession>
<dbReference type="OrthoDB" id="9780932at2"/>
<dbReference type="AlphaFoldDB" id="A0A1C0YZH6"/>
<dbReference type="EMBL" id="MATO01000015">
    <property type="protein sequence ID" value="OCS92496.1"/>
    <property type="molecule type" value="Genomic_DNA"/>
</dbReference>
<evidence type="ECO:0000259" key="1">
    <source>
        <dbReference type="Pfam" id="PF12695"/>
    </source>
</evidence>
<name>A0A1C0YZH6_9BACL</name>
<reference evidence="2 3" key="1">
    <citation type="submission" date="2016-07" db="EMBL/GenBank/DDBJ databases">
        <title>Caryophanon latum genome sequencing.</title>
        <authorList>
            <person name="Verma A."/>
            <person name="Pal Y."/>
            <person name="Krishnamurthi S."/>
        </authorList>
    </citation>
    <scope>NUCLEOTIDE SEQUENCE [LARGE SCALE GENOMIC DNA]</scope>
    <source>
        <strain evidence="2 3">DSM 14151</strain>
    </source>
</reference>
<dbReference type="InterPro" id="IPR029059">
    <property type="entry name" value="AB_hydrolase_5"/>
</dbReference>